<dbReference type="SUPFAM" id="SSF47226">
    <property type="entry name" value="Histidine-containing phosphotransfer domain, HPT domain"/>
    <property type="match status" value="1"/>
</dbReference>
<feature type="domain" description="Response regulatory" evidence="14">
    <location>
        <begin position="322"/>
        <end position="440"/>
    </location>
</feature>
<feature type="modified residue" description="4-aspartylphosphate" evidence="12">
    <location>
        <position position="371"/>
    </location>
</feature>
<dbReference type="Pfam" id="PF02518">
    <property type="entry name" value="HATPase_c"/>
    <property type="match status" value="1"/>
</dbReference>
<evidence type="ECO:0000256" key="12">
    <source>
        <dbReference type="PROSITE-ProRule" id="PRU00169"/>
    </source>
</evidence>
<dbReference type="PANTHER" id="PTHR45339">
    <property type="entry name" value="HYBRID SIGNAL TRANSDUCTION HISTIDINE KINASE J"/>
    <property type="match status" value="1"/>
</dbReference>
<dbReference type="SUPFAM" id="SSF55874">
    <property type="entry name" value="ATPase domain of HSP90 chaperone/DNA topoisomerase II/histidine kinase"/>
    <property type="match status" value="1"/>
</dbReference>
<dbReference type="Gene3D" id="3.40.50.2300">
    <property type="match status" value="1"/>
</dbReference>
<keyword evidence="10" id="KW-0902">Two-component regulatory system</keyword>
<comment type="catalytic activity">
    <reaction evidence="1">
        <text>ATP + protein L-histidine = ADP + protein N-phospho-L-histidine.</text>
        <dbReference type="EC" id="2.7.13.3"/>
    </reaction>
</comment>
<keyword evidence="7" id="KW-0547">Nucleotide-binding</keyword>
<dbReference type="RefSeq" id="WP_168552491.1">
    <property type="nucleotide sequence ID" value="NZ_JAAWWL010000002.1"/>
</dbReference>
<evidence type="ECO:0000256" key="7">
    <source>
        <dbReference type="ARBA" id="ARBA00022741"/>
    </source>
</evidence>
<evidence type="ECO:0000256" key="2">
    <source>
        <dbReference type="ARBA" id="ARBA00004651"/>
    </source>
</evidence>
<dbReference type="SMART" id="SM00448">
    <property type="entry name" value="REC"/>
    <property type="match status" value="1"/>
</dbReference>
<dbReference type="InterPro" id="IPR036641">
    <property type="entry name" value="HPT_dom_sf"/>
</dbReference>
<accession>A0ABX1GQR9</accession>
<dbReference type="SMART" id="SM00388">
    <property type="entry name" value="HisKA"/>
    <property type="match status" value="1"/>
</dbReference>
<dbReference type="SUPFAM" id="SSF52172">
    <property type="entry name" value="CheY-like"/>
    <property type="match status" value="1"/>
</dbReference>
<dbReference type="InterPro" id="IPR004358">
    <property type="entry name" value="Sig_transdc_His_kin-like_C"/>
</dbReference>
<evidence type="ECO:0000259" key="14">
    <source>
        <dbReference type="PROSITE" id="PS50110"/>
    </source>
</evidence>
<dbReference type="CDD" id="cd17546">
    <property type="entry name" value="REC_hyHK_CKI1_RcsC-like"/>
    <property type="match status" value="1"/>
</dbReference>
<comment type="caution">
    <text evidence="15">The sequence shown here is derived from an EMBL/GenBank/DDBJ whole genome shotgun (WGS) entry which is preliminary data.</text>
</comment>
<dbReference type="Pfam" id="PF00512">
    <property type="entry name" value="HisKA"/>
    <property type="match status" value="1"/>
</dbReference>
<gene>
    <name evidence="15" type="ORF">HCU67_10020</name>
</gene>
<dbReference type="PROSITE" id="PS50109">
    <property type="entry name" value="HIS_KIN"/>
    <property type="match status" value="1"/>
</dbReference>
<comment type="subcellular location">
    <subcellularLocation>
        <location evidence="2">Cell membrane</location>
        <topology evidence="2">Multi-pass membrane protein</topology>
    </subcellularLocation>
</comment>
<evidence type="ECO:0000256" key="11">
    <source>
        <dbReference type="ARBA" id="ARBA00023136"/>
    </source>
</evidence>
<evidence type="ECO:0000256" key="6">
    <source>
        <dbReference type="ARBA" id="ARBA00022692"/>
    </source>
</evidence>
<evidence type="ECO:0000259" key="13">
    <source>
        <dbReference type="PROSITE" id="PS50109"/>
    </source>
</evidence>
<dbReference type="Proteomes" id="UP000718451">
    <property type="component" value="Unassembled WGS sequence"/>
</dbReference>
<evidence type="ECO:0000256" key="3">
    <source>
        <dbReference type="ARBA" id="ARBA00012438"/>
    </source>
</evidence>
<keyword evidence="11" id="KW-0472">Membrane</keyword>
<keyword evidence="16" id="KW-1185">Reference proteome</keyword>
<dbReference type="InterPro" id="IPR003661">
    <property type="entry name" value="HisK_dim/P_dom"/>
</dbReference>
<dbReference type="InterPro" id="IPR011006">
    <property type="entry name" value="CheY-like_superfamily"/>
</dbReference>
<dbReference type="InterPro" id="IPR036890">
    <property type="entry name" value="HATPase_C_sf"/>
</dbReference>
<evidence type="ECO:0000256" key="1">
    <source>
        <dbReference type="ARBA" id="ARBA00000085"/>
    </source>
</evidence>
<dbReference type="Gene3D" id="3.30.565.10">
    <property type="entry name" value="Histidine kinase-like ATPase, C-terminal domain"/>
    <property type="match status" value="1"/>
</dbReference>
<name>A0ABX1GQR9_9FLAO</name>
<dbReference type="EC" id="2.7.13.3" evidence="3"/>
<dbReference type="Gene3D" id="1.20.120.160">
    <property type="entry name" value="HPT domain"/>
    <property type="match status" value="1"/>
</dbReference>
<dbReference type="SUPFAM" id="SSF47384">
    <property type="entry name" value="Homodimeric domain of signal transducing histidine kinase"/>
    <property type="match status" value="1"/>
</dbReference>
<dbReference type="PROSITE" id="PS50110">
    <property type="entry name" value="RESPONSE_REGULATORY"/>
    <property type="match status" value="1"/>
</dbReference>
<evidence type="ECO:0000256" key="4">
    <source>
        <dbReference type="ARBA" id="ARBA00022475"/>
    </source>
</evidence>
<evidence type="ECO:0000256" key="10">
    <source>
        <dbReference type="ARBA" id="ARBA00023012"/>
    </source>
</evidence>
<keyword evidence="8" id="KW-0067">ATP-binding</keyword>
<evidence type="ECO:0000313" key="16">
    <source>
        <dbReference type="Proteomes" id="UP000718451"/>
    </source>
</evidence>
<dbReference type="InterPro" id="IPR005467">
    <property type="entry name" value="His_kinase_dom"/>
</dbReference>
<dbReference type="PRINTS" id="PR00344">
    <property type="entry name" value="BCTRLSENSOR"/>
</dbReference>
<keyword evidence="9" id="KW-1133">Transmembrane helix</keyword>
<evidence type="ECO:0000256" key="8">
    <source>
        <dbReference type="ARBA" id="ARBA00022840"/>
    </source>
</evidence>
<dbReference type="InterPro" id="IPR036097">
    <property type="entry name" value="HisK_dim/P_sf"/>
</dbReference>
<keyword evidence="6" id="KW-0812">Transmembrane</keyword>
<sequence>MEITELQLQLNQLGREIEQISSDTVDGTQIDQLKLRFEVFKEKLENNINFPDVELSESQQEIALNKAHQEANNLVANVSHEIRTPLNGIIGFVDLLQETTLNPTQEEIVNALNSASSSLMNIINELLEYSKLAAGQEKFERHQFNLKNLISELQFLSETLIIGKDIQFDIEIEDSIPEKLIGDPSRLSQVLLNLLGNSIKFVDSGRIELAVYLNSIQNNKAILDFVVRDTGIGIAQEELVNIFNTYHQVPQNSKKFGGTGLGLSIVKQIVEKMGGSISVESILGVGTSFQFNLPFETVFEFEHEIVNTELNDSSSSDIKGKKVLVFEDNTLNQRLFKNQLENWGCEIAIVDNGLDGLKLLEKNNFDILLMDLRMPVLNGFEISRKIRENDLRNINSIPILAISADFTIADKEKSAEVGINDFLMKPYESAALKEKIAHLVVKKQTTIDDKIAIENNPAEPNLIDLEPLKQECLGQVSLLEELVSLFKKNILEFIGETRIHLQSGNFQGVDFACHKVKSCLGMVKAHHLTEITTKMTTISKEGQDIETISFLFDEFIELYPKTEDKLDLEFNKLKLKA</sequence>
<organism evidence="15 16">
    <name type="scientific">Croceivirga thetidis</name>
    <dbReference type="NCBI Taxonomy" id="2721623"/>
    <lineage>
        <taxon>Bacteria</taxon>
        <taxon>Pseudomonadati</taxon>
        <taxon>Bacteroidota</taxon>
        <taxon>Flavobacteriia</taxon>
        <taxon>Flavobacteriales</taxon>
        <taxon>Flavobacteriaceae</taxon>
        <taxon>Croceivirga</taxon>
    </lineage>
</organism>
<dbReference type="CDD" id="cd00082">
    <property type="entry name" value="HisKA"/>
    <property type="match status" value="1"/>
</dbReference>
<keyword evidence="5 12" id="KW-0597">Phosphoprotein</keyword>
<dbReference type="SMART" id="SM00387">
    <property type="entry name" value="HATPase_c"/>
    <property type="match status" value="1"/>
</dbReference>
<evidence type="ECO:0000313" key="15">
    <source>
        <dbReference type="EMBL" id="NKI32278.1"/>
    </source>
</evidence>
<dbReference type="EMBL" id="JAAWWL010000002">
    <property type="protein sequence ID" value="NKI32278.1"/>
    <property type="molecule type" value="Genomic_DNA"/>
</dbReference>
<dbReference type="Gene3D" id="1.10.287.130">
    <property type="match status" value="1"/>
</dbReference>
<reference evidence="15 16" key="1">
    <citation type="submission" date="2020-04" db="EMBL/GenBank/DDBJ databases">
        <authorList>
            <person name="Yoon J."/>
        </authorList>
    </citation>
    <scope>NUCLEOTIDE SEQUENCE [LARGE SCALE GENOMIC DNA]</scope>
    <source>
        <strain evidence="15 16">DJ-13</strain>
    </source>
</reference>
<evidence type="ECO:0000256" key="9">
    <source>
        <dbReference type="ARBA" id="ARBA00022989"/>
    </source>
</evidence>
<evidence type="ECO:0000256" key="5">
    <source>
        <dbReference type="ARBA" id="ARBA00022553"/>
    </source>
</evidence>
<dbReference type="CDD" id="cd16922">
    <property type="entry name" value="HATPase_EvgS-ArcB-TorS-like"/>
    <property type="match status" value="1"/>
</dbReference>
<dbReference type="InterPro" id="IPR003594">
    <property type="entry name" value="HATPase_dom"/>
</dbReference>
<dbReference type="InterPro" id="IPR001789">
    <property type="entry name" value="Sig_transdc_resp-reg_receiver"/>
</dbReference>
<dbReference type="PANTHER" id="PTHR45339:SF1">
    <property type="entry name" value="HYBRID SIGNAL TRANSDUCTION HISTIDINE KINASE J"/>
    <property type="match status" value="1"/>
</dbReference>
<dbReference type="Pfam" id="PF00072">
    <property type="entry name" value="Response_reg"/>
    <property type="match status" value="1"/>
</dbReference>
<proteinExistence type="predicted"/>
<protein>
    <recommendedName>
        <fullName evidence="3">histidine kinase</fullName>
        <ecNumber evidence="3">2.7.13.3</ecNumber>
    </recommendedName>
</protein>
<feature type="domain" description="Histidine kinase" evidence="13">
    <location>
        <begin position="77"/>
        <end position="297"/>
    </location>
</feature>
<keyword evidence="4" id="KW-1003">Cell membrane</keyword>